<dbReference type="RefSeq" id="WP_284314507.1">
    <property type="nucleotide sequence ID" value="NZ_BSPC01000049.1"/>
</dbReference>
<dbReference type="Proteomes" id="UP001156882">
    <property type="component" value="Unassembled WGS sequence"/>
</dbReference>
<dbReference type="Pfam" id="PF04393">
    <property type="entry name" value="DUF535"/>
    <property type="match status" value="1"/>
</dbReference>
<dbReference type="PANTHER" id="PTHR38785">
    <property type="entry name" value="HOMOLOG OF VIRK"/>
    <property type="match status" value="1"/>
</dbReference>
<dbReference type="PANTHER" id="PTHR38785:SF1">
    <property type="entry name" value="HOMOLOG OF VIRK"/>
    <property type="match status" value="1"/>
</dbReference>
<evidence type="ECO:0008006" key="3">
    <source>
        <dbReference type="Google" id="ProtNLM"/>
    </source>
</evidence>
<name>A0ABQ6CMB6_9HYPH</name>
<evidence type="ECO:0000313" key="2">
    <source>
        <dbReference type="Proteomes" id="UP001156882"/>
    </source>
</evidence>
<gene>
    <name evidence="1" type="ORF">GCM10007874_44830</name>
</gene>
<dbReference type="EMBL" id="BSPC01000049">
    <property type="protein sequence ID" value="GLS21466.1"/>
    <property type="molecule type" value="Genomic_DNA"/>
</dbReference>
<proteinExistence type="predicted"/>
<dbReference type="InterPro" id="IPR007488">
    <property type="entry name" value="DUF535"/>
</dbReference>
<accession>A0ABQ6CMB6</accession>
<sequence>MRAKSKSLTQKLRDVALLNNQGQGERKIVGRIKRVCDLFSHPVRHKRVMHALNKPIFRGILKRQPQLTIKYLHYRHLVRGISTDERAATMIHHYDLLGTKFDSVFVAKVLDKEAYLWDYPTDAGRHRVVLKFSDPTDNEGELTFEYQFEGVLIYLLSFSFAPGSLAGLPANTVVLLTRLQGTKSDFELLRTAMKSLRGLSAPAVLIAALHGLADGMGLTTILGVSAEAQVCYYDGQPSVFVAAYDDFFTSLGGSKLTSKFYALALPLVEKPIDEVKSNNRSRTRAQRDLKKSIAGSVQDAIMQNLETVPGTTIRSSSVAPTSQLNCSLN</sequence>
<comment type="caution">
    <text evidence="1">The sequence shown here is derived from an EMBL/GenBank/DDBJ whole genome shotgun (WGS) entry which is preliminary data.</text>
</comment>
<reference evidence="2" key="1">
    <citation type="journal article" date="2019" name="Int. J. Syst. Evol. Microbiol.">
        <title>The Global Catalogue of Microorganisms (GCM) 10K type strain sequencing project: providing services to taxonomists for standard genome sequencing and annotation.</title>
        <authorList>
            <consortium name="The Broad Institute Genomics Platform"/>
            <consortium name="The Broad Institute Genome Sequencing Center for Infectious Disease"/>
            <person name="Wu L."/>
            <person name="Ma J."/>
        </authorList>
    </citation>
    <scope>NUCLEOTIDE SEQUENCE [LARGE SCALE GENOMIC DNA]</scope>
    <source>
        <strain evidence="2">NBRC 101365</strain>
    </source>
</reference>
<keyword evidence="2" id="KW-1185">Reference proteome</keyword>
<protein>
    <recommendedName>
        <fullName evidence="3">DUF535 domain-containing protein</fullName>
    </recommendedName>
</protein>
<organism evidence="1 2">
    <name type="scientific">Labrys miyagiensis</name>
    <dbReference type="NCBI Taxonomy" id="346912"/>
    <lineage>
        <taxon>Bacteria</taxon>
        <taxon>Pseudomonadati</taxon>
        <taxon>Pseudomonadota</taxon>
        <taxon>Alphaproteobacteria</taxon>
        <taxon>Hyphomicrobiales</taxon>
        <taxon>Xanthobacteraceae</taxon>
        <taxon>Labrys</taxon>
    </lineage>
</organism>
<evidence type="ECO:0000313" key="1">
    <source>
        <dbReference type="EMBL" id="GLS21466.1"/>
    </source>
</evidence>